<dbReference type="PANTHER" id="PTHR10724">
    <property type="entry name" value="30S RIBOSOMAL PROTEIN S1"/>
    <property type="match status" value="1"/>
</dbReference>
<dbReference type="Pfam" id="PF17674">
    <property type="entry name" value="HHH_9"/>
    <property type="match status" value="1"/>
</dbReference>
<evidence type="ECO:0000313" key="2">
    <source>
        <dbReference type="EMBL" id="PBC25425.1"/>
    </source>
</evidence>
<dbReference type="InterPro" id="IPR012337">
    <property type="entry name" value="RNaseH-like_sf"/>
</dbReference>
<dbReference type="Gene3D" id="3.30.420.140">
    <property type="entry name" value="YqgF/RNase H-like domain"/>
    <property type="match status" value="1"/>
</dbReference>
<dbReference type="FunFam" id="1.10.10.650:FF:000001">
    <property type="entry name" value="S1 RNA-binding domain 1"/>
    <property type="match status" value="1"/>
</dbReference>
<protein>
    <submittedName>
        <fullName evidence="2">S1 RNA-binding domain-containing protein</fullName>
    </submittedName>
</protein>
<dbReference type="PANTHER" id="PTHR10724:SF10">
    <property type="entry name" value="S1 RNA-BINDING DOMAIN-CONTAINING PROTEIN 1"/>
    <property type="match status" value="1"/>
</dbReference>
<dbReference type="InterPro" id="IPR023323">
    <property type="entry name" value="Tex-like_dom_sf"/>
</dbReference>
<dbReference type="Pfam" id="PF22706">
    <property type="entry name" value="Tex_central_region"/>
    <property type="match status" value="1"/>
</dbReference>
<reference evidence="2 3" key="1">
    <citation type="submission" date="2014-07" db="EMBL/GenBank/DDBJ databases">
        <title>Genomic and transcriptomic analysis on Apis cerana provide comprehensive insights into honey bee biology.</title>
        <authorList>
            <person name="Diao Q."/>
            <person name="Sun L."/>
            <person name="Zheng H."/>
            <person name="Zheng H."/>
            <person name="Xu S."/>
            <person name="Wang S."/>
            <person name="Zeng Z."/>
            <person name="Hu F."/>
            <person name="Su S."/>
            <person name="Wu J."/>
        </authorList>
    </citation>
    <scope>NUCLEOTIDE SEQUENCE [LARGE SCALE GENOMIC DNA]</scope>
    <source>
        <tissue evidence="2">Pupae without intestine</tissue>
    </source>
</reference>
<gene>
    <name evidence="2" type="ORF">APICC_01768</name>
</gene>
<dbReference type="InterPro" id="IPR010994">
    <property type="entry name" value="RuvA_2-like"/>
</dbReference>
<dbReference type="FunFam" id="3.30.420.140:FF:000001">
    <property type="entry name" value="RNA-binding transcriptional accessory protein"/>
    <property type="match status" value="1"/>
</dbReference>
<dbReference type="AlphaFoldDB" id="A0A2A3E132"/>
<dbReference type="Proteomes" id="UP000242457">
    <property type="component" value="Unassembled WGS sequence"/>
</dbReference>
<dbReference type="InterPro" id="IPR032639">
    <property type="entry name" value="Tex_YqgF"/>
</dbReference>
<dbReference type="STRING" id="94128.A0A2A3E132"/>
<dbReference type="SUPFAM" id="SSF158832">
    <property type="entry name" value="Tex N-terminal region-like"/>
    <property type="match status" value="1"/>
</dbReference>
<accession>A0A2A3E132</accession>
<dbReference type="Gene3D" id="1.10.150.310">
    <property type="entry name" value="Tex RuvX-like domain-like"/>
    <property type="match status" value="1"/>
</dbReference>
<dbReference type="InterPro" id="IPR037027">
    <property type="entry name" value="YqgF/RNaseH-like_dom_sf"/>
</dbReference>
<dbReference type="SUPFAM" id="SSF47781">
    <property type="entry name" value="RuvA domain 2-like"/>
    <property type="match status" value="2"/>
</dbReference>
<dbReference type="InterPro" id="IPR041692">
    <property type="entry name" value="HHH_9"/>
</dbReference>
<dbReference type="GO" id="GO:0003729">
    <property type="term" value="F:mRNA binding"/>
    <property type="evidence" value="ECO:0007669"/>
    <property type="project" value="TreeGrafter"/>
</dbReference>
<dbReference type="SMART" id="SM00316">
    <property type="entry name" value="S1"/>
    <property type="match status" value="1"/>
</dbReference>
<evidence type="ECO:0000313" key="3">
    <source>
        <dbReference type="Proteomes" id="UP000242457"/>
    </source>
</evidence>
<dbReference type="Gene3D" id="1.10.3500.10">
    <property type="entry name" value="Tex N-terminal region-like"/>
    <property type="match status" value="1"/>
</dbReference>
<dbReference type="Pfam" id="PF09371">
    <property type="entry name" value="Tex_N"/>
    <property type="match status" value="1"/>
</dbReference>
<dbReference type="InterPro" id="IPR018974">
    <property type="entry name" value="Tex-like_N"/>
</dbReference>
<dbReference type="EMBL" id="KZ288466">
    <property type="protein sequence ID" value="PBC25425.1"/>
    <property type="molecule type" value="Genomic_DNA"/>
</dbReference>
<dbReference type="SUPFAM" id="SSF50249">
    <property type="entry name" value="Nucleic acid-binding proteins"/>
    <property type="match status" value="1"/>
</dbReference>
<keyword evidence="3" id="KW-1185">Reference proteome</keyword>
<organism evidence="2 3">
    <name type="scientific">Apis cerana cerana</name>
    <name type="common">Oriental honeybee</name>
    <dbReference type="NCBI Taxonomy" id="94128"/>
    <lineage>
        <taxon>Eukaryota</taxon>
        <taxon>Metazoa</taxon>
        <taxon>Ecdysozoa</taxon>
        <taxon>Arthropoda</taxon>
        <taxon>Hexapoda</taxon>
        <taxon>Insecta</taxon>
        <taxon>Pterygota</taxon>
        <taxon>Neoptera</taxon>
        <taxon>Endopterygota</taxon>
        <taxon>Hymenoptera</taxon>
        <taxon>Apocrita</taxon>
        <taxon>Aculeata</taxon>
        <taxon>Apoidea</taxon>
        <taxon>Anthophila</taxon>
        <taxon>Apidae</taxon>
        <taxon>Apis</taxon>
    </lineage>
</organism>
<dbReference type="InterPro" id="IPR050437">
    <property type="entry name" value="Ribos_protein_bS1-like"/>
</dbReference>
<evidence type="ECO:0000259" key="1">
    <source>
        <dbReference type="PROSITE" id="PS50126"/>
    </source>
</evidence>
<dbReference type="Gene3D" id="1.10.10.650">
    <property type="entry name" value="RuvA domain 2-like"/>
    <property type="match status" value="1"/>
</dbReference>
<dbReference type="InterPro" id="IPR012340">
    <property type="entry name" value="NA-bd_OB-fold"/>
</dbReference>
<dbReference type="InterPro" id="IPR055179">
    <property type="entry name" value="Tex-like_central_region"/>
</dbReference>
<proteinExistence type="predicted"/>
<dbReference type="SMART" id="SM00732">
    <property type="entry name" value="YqgFc"/>
    <property type="match status" value="1"/>
</dbReference>
<dbReference type="GO" id="GO:0006139">
    <property type="term" value="P:nucleobase-containing compound metabolic process"/>
    <property type="evidence" value="ECO:0007669"/>
    <property type="project" value="InterPro"/>
</dbReference>
<dbReference type="Pfam" id="PF12836">
    <property type="entry name" value="HHH_3"/>
    <property type="match status" value="1"/>
</dbReference>
<dbReference type="InterPro" id="IPR003029">
    <property type="entry name" value="S1_domain"/>
</dbReference>
<dbReference type="InterPro" id="IPR023319">
    <property type="entry name" value="Tex-like_HTH_dom_sf"/>
</dbReference>
<sequence length="905" mass="103759">MRNISINSLKNQNIYQSLKKNFIMKRNARQISRKVKVIISSDSENEFGNISSDENYIPEKVSKTIKKKKKSIIKNKKKKNNDLTTYGNEHTIIQLENEKAKIEHINITESTDKILEKIQNKNIKIKEKEIQDFNRENIKQVLKKNTNFNSTEFKEWTDIDYISEMNNVEKHIAENIVKLFNNDNTIPFIARYRKDMTGGMEPDKLRALKESFDHAKMIKQRANTILKAIDKLGQWSPDVHFAIISAKCLDDLEHIYSLFKPSSKRTLAEKAKDLGLGYISDLLLQGQELPPLSSIIDSKKNGLKTEQQILDGIIHITADIINKNKTIFDKVKELQNESIIKIQSTECKSKNKSVDTKEKNMHRKYETYYDFNTNNRYIKPHQILAINRGEAQKILTIKIILPDFFEREFKIYCYKYYRIVMIVSKLHSKLLNDSIDYAYTKFIKPLVIRRVRSEMKRKAEIASIEVFVNNVKQLLLTPPVRGKIILGIDPGFSHGCKLAVISEQGDVLETGVIYPHRNIEKAYNESANVLVNLVTKYKATILALGNATACRETEMFINKLIKSNSFESLDVSYAIVDESGASIYSCSPEAKSEFPKLDMNLISAISIARRLQDPLAELVKIEPKHLGVGMYQHDLPEKQLLTSLNEAKVVSFVGIDVNTASQCLLKRVAGLNVSRANNILEWRSEFGPFRNRQQLMDVKGIGSKVFEQCIGFIRILPETSMIDNSKKLRSIKKSKQAIKAEYNLLDQTWIHPESYKIAENFLKYYNIDLKNLGTTEFIEKVKLYAKEGFTTLAEKFGTNKTTMEIIIKGLSMKKDEDIRLKTCSPLFRKSMLGINDINVEMLLTGAVRNITHFGVFVDIGAGKDGLIPTKWLKNFTVSIGQRVKVKVLSIDLERNRINLELIDIL</sequence>
<feature type="domain" description="S1 motif" evidence="1">
    <location>
        <begin position="840"/>
        <end position="902"/>
    </location>
</feature>
<dbReference type="OrthoDB" id="995477at2759"/>
<dbReference type="GO" id="GO:0006412">
    <property type="term" value="P:translation"/>
    <property type="evidence" value="ECO:0007669"/>
    <property type="project" value="TreeGrafter"/>
</dbReference>
<dbReference type="Pfam" id="PF00575">
    <property type="entry name" value="S1"/>
    <property type="match status" value="1"/>
</dbReference>
<name>A0A2A3E132_APICC</name>
<dbReference type="InterPro" id="IPR006641">
    <property type="entry name" value="YqgF/RNaseH-like_dom"/>
</dbReference>
<dbReference type="GO" id="GO:0003735">
    <property type="term" value="F:structural constituent of ribosome"/>
    <property type="evidence" value="ECO:0007669"/>
    <property type="project" value="TreeGrafter"/>
</dbReference>
<dbReference type="Pfam" id="PF16921">
    <property type="entry name" value="Tex_YqgF"/>
    <property type="match status" value="1"/>
</dbReference>
<dbReference type="SUPFAM" id="SSF53098">
    <property type="entry name" value="Ribonuclease H-like"/>
    <property type="match status" value="1"/>
</dbReference>
<dbReference type="Gene3D" id="2.40.50.140">
    <property type="entry name" value="Nucleic acid-binding proteins"/>
    <property type="match status" value="1"/>
</dbReference>
<dbReference type="PROSITE" id="PS50126">
    <property type="entry name" value="S1"/>
    <property type="match status" value="1"/>
</dbReference>